<dbReference type="AlphaFoldDB" id="A0A7I8DLD9"/>
<gene>
    <name evidence="4" type="ORF">bsdcttw_01370</name>
</gene>
<dbReference type="PANTHER" id="PTHR43479:SF11">
    <property type="entry name" value="ACREF_ENVCD OPERON REPRESSOR-RELATED"/>
    <property type="match status" value="1"/>
</dbReference>
<accession>A0A7I8DLD9</accession>
<dbReference type="EMBL" id="AP023368">
    <property type="protein sequence ID" value="BCJ97096.1"/>
    <property type="molecule type" value="Genomic_DNA"/>
</dbReference>
<evidence type="ECO:0000256" key="1">
    <source>
        <dbReference type="ARBA" id="ARBA00023125"/>
    </source>
</evidence>
<dbReference type="PANTHER" id="PTHR43479">
    <property type="entry name" value="ACREF/ENVCD OPERON REPRESSOR-RELATED"/>
    <property type="match status" value="1"/>
</dbReference>
<dbReference type="InterPro" id="IPR001647">
    <property type="entry name" value="HTH_TetR"/>
</dbReference>
<organism evidence="4 5">
    <name type="scientific">Anaerocolumna chitinilytica</name>
    <dbReference type="NCBI Taxonomy" id="1727145"/>
    <lineage>
        <taxon>Bacteria</taxon>
        <taxon>Bacillati</taxon>
        <taxon>Bacillota</taxon>
        <taxon>Clostridia</taxon>
        <taxon>Lachnospirales</taxon>
        <taxon>Lachnospiraceae</taxon>
        <taxon>Anaerocolumna</taxon>
    </lineage>
</organism>
<evidence type="ECO:0000256" key="2">
    <source>
        <dbReference type="PROSITE-ProRule" id="PRU00335"/>
    </source>
</evidence>
<dbReference type="InterPro" id="IPR009057">
    <property type="entry name" value="Homeodomain-like_sf"/>
</dbReference>
<sequence length="196" mass="22783">MTKREEQKEKRRQDILRAGLKLFACKGYEATKINDIAEEAGMSLGLLYHYFESIEILHEELINIALAGRTGQYFPQYDNPINYFLKSASHIFDVIKSDHDYAQYFVLIKHAQSNQNLPIHIKEKLKQNDIIVKSIITIEEGQRQGIIRKGNPMALAMTFWLSIEAYVEMIALNPDIPYPETNWFVDILRASNNYEK</sequence>
<dbReference type="GO" id="GO:0003677">
    <property type="term" value="F:DNA binding"/>
    <property type="evidence" value="ECO:0007669"/>
    <property type="project" value="UniProtKB-UniRule"/>
</dbReference>
<name>A0A7I8DLD9_9FIRM</name>
<dbReference type="PROSITE" id="PS50977">
    <property type="entry name" value="HTH_TETR_2"/>
    <property type="match status" value="1"/>
</dbReference>
<evidence type="ECO:0000313" key="5">
    <source>
        <dbReference type="Proteomes" id="UP000515703"/>
    </source>
</evidence>
<dbReference type="RefSeq" id="WP_185257558.1">
    <property type="nucleotide sequence ID" value="NZ_AP023368.1"/>
</dbReference>
<dbReference type="Pfam" id="PF00440">
    <property type="entry name" value="TetR_N"/>
    <property type="match status" value="1"/>
</dbReference>
<dbReference type="KEGG" id="acht:bsdcttw_01370"/>
<dbReference type="SUPFAM" id="SSF46689">
    <property type="entry name" value="Homeodomain-like"/>
    <property type="match status" value="1"/>
</dbReference>
<evidence type="ECO:0000313" key="4">
    <source>
        <dbReference type="EMBL" id="BCJ97096.1"/>
    </source>
</evidence>
<evidence type="ECO:0000259" key="3">
    <source>
        <dbReference type="PROSITE" id="PS50977"/>
    </source>
</evidence>
<feature type="DNA-binding region" description="H-T-H motif" evidence="2">
    <location>
        <begin position="32"/>
        <end position="51"/>
    </location>
</feature>
<dbReference type="InterPro" id="IPR050624">
    <property type="entry name" value="HTH-type_Tx_Regulator"/>
</dbReference>
<dbReference type="PRINTS" id="PR00455">
    <property type="entry name" value="HTHTETR"/>
</dbReference>
<dbReference type="Proteomes" id="UP000515703">
    <property type="component" value="Chromosome"/>
</dbReference>
<protein>
    <submittedName>
        <fullName evidence="4">TetR family transcriptional regulator</fullName>
    </submittedName>
</protein>
<feature type="domain" description="HTH tetR-type" evidence="3">
    <location>
        <begin position="9"/>
        <end position="69"/>
    </location>
</feature>
<reference evidence="4 5" key="2">
    <citation type="submission" date="2020-08" db="EMBL/GenBank/DDBJ databases">
        <authorList>
            <person name="Ueki A."/>
            <person name="Tonouchi A."/>
        </authorList>
    </citation>
    <scope>NUCLEOTIDE SEQUENCE [LARGE SCALE GENOMIC DNA]</scope>
    <source>
        <strain evidence="4 5">CTTW</strain>
    </source>
</reference>
<dbReference type="Gene3D" id="1.10.357.10">
    <property type="entry name" value="Tetracycline Repressor, domain 2"/>
    <property type="match status" value="1"/>
</dbReference>
<keyword evidence="5" id="KW-1185">Reference proteome</keyword>
<reference evidence="4 5" key="1">
    <citation type="submission" date="2020-08" db="EMBL/GenBank/DDBJ databases">
        <title>Draft genome sequencing of an Anaerocolumna strain isolated from anoxic soil subjected to BSD treatment.</title>
        <authorList>
            <person name="Uek A."/>
            <person name="Tonouchi A."/>
        </authorList>
    </citation>
    <scope>NUCLEOTIDE SEQUENCE [LARGE SCALE GENOMIC DNA]</scope>
    <source>
        <strain evidence="4 5">CTTW</strain>
    </source>
</reference>
<proteinExistence type="predicted"/>
<keyword evidence="1 2" id="KW-0238">DNA-binding</keyword>